<evidence type="ECO:0000256" key="2">
    <source>
        <dbReference type="ARBA" id="ARBA00022475"/>
    </source>
</evidence>
<evidence type="ECO:0000313" key="8">
    <source>
        <dbReference type="Proteomes" id="UP000196365"/>
    </source>
</evidence>
<keyword evidence="2" id="KW-1003">Cell membrane</keyword>
<feature type="transmembrane region" description="Helical" evidence="6">
    <location>
        <begin position="122"/>
        <end position="143"/>
    </location>
</feature>
<proteinExistence type="predicted"/>
<dbReference type="PANTHER" id="PTHR30509:SF9">
    <property type="entry name" value="MULTIDRUG RESISTANCE PROTEIN MDTO"/>
    <property type="match status" value="1"/>
</dbReference>
<keyword evidence="4 6" id="KW-1133">Transmembrane helix</keyword>
<dbReference type="PANTHER" id="PTHR30509">
    <property type="entry name" value="P-HYDROXYBENZOIC ACID EFFLUX PUMP SUBUNIT-RELATED"/>
    <property type="match status" value="1"/>
</dbReference>
<feature type="transmembrane region" description="Helical" evidence="6">
    <location>
        <begin position="59"/>
        <end position="86"/>
    </location>
</feature>
<dbReference type="Proteomes" id="UP000196365">
    <property type="component" value="Unassembled WGS sequence"/>
</dbReference>
<dbReference type="EMBL" id="FUWV01000011">
    <property type="protein sequence ID" value="SJZ79405.1"/>
    <property type="molecule type" value="Genomic_DNA"/>
</dbReference>
<evidence type="ECO:0000256" key="5">
    <source>
        <dbReference type="ARBA" id="ARBA00023136"/>
    </source>
</evidence>
<evidence type="ECO:0000256" key="3">
    <source>
        <dbReference type="ARBA" id="ARBA00022692"/>
    </source>
</evidence>
<dbReference type="GO" id="GO:0005886">
    <property type="term" value="C:plasma membrane"/>
    <property type="evidence" value="ECO:0007669"/>
    <property type="project" value="UniProtKB-SubCell"/>
</dbReference>
<evidence type="ECO:0000256" key="1">
    <source>
        <dbReference type="ARBA" id="ARBA00004651"/>
    </source>
</evidence>
<protein>
    <submittedName>
        <fullName evidence="7">Uncharacterized membrane protein YgaE, UPF0421/DUF939 family</fullName>
    </submittedName>
</protein>
<comment type="subcellular location">
    <subcellularLocation>
        <location evidence="1">Cell membrane</location>
        <topology evidence="1">Multi-pass membrane protein</topology>
    </subcellularLocation>
</comment>
<keyword evidence="3 6" id="KW-0812">Transmembrane</keyword>
<dbReference type="RefSeq" id="WP_087679100.1">
    <property type="nucleotide sequence ID" value="NZ_FUWV01000011.1"/>
</dbReference>
<reference evidence="7 8" key="1">
    <citation type="submission" date="2017-02" db="EMBL/GenBank/DDBJ databases">
        <authorList>
            <person name="Peterson S.W."/>
        </authorList>
    </citation>
    <scope>NUCLEOTIDE SEQUENCE [LARGE SCALE GENOMIC DNA]</scope>
    <source>
        <strain evidence="7 8">DSM 15102</strain>
    </source>
</reference>
<evidence type="ECO:0000256" key="4">
    <source>
        <dbReference type="ARBA" id="ARBA00022989"/>
    </source>
</evidence>
<evidence type="ECO:0000256" key="6">
    <source>
        <dbReference type="SAM" id="Phobius"/>
    </source>
</evidence>
<dbReference type="AlphaFoldDB" id="A0A1T4NJV5"/>
<sequence>MRIGARMIKTALAVVLCMIIDSFLKQGSGFLSATAAIIAMQSTFQDSFSKGKTRILGTFFGALLGYLFALIDPGNILLIGIGVILLIYCFNYLNWDTGIVISCVVFLLIMEEQNNTDIFSYSINRLIDTTIGIVIALLVNYLVMPPKLLKNLYEECKNLFKDLSKDIDIILSNQATIDLEKYHEKIMELKKKADIPDLEITLQRENQKEIIKINEIIDDLFTIYEHLSFIQELKKSDCIFILPKIAEDNGVEEKQLPHIMMEFHKQQIQKKYRRLNSLLNAKSSKKILTKKGISIK</sequence>
<accession>A0A1T4NJV5</accession>
<gene>
    <name evidence="7" type="ORF">SAMN02745973_01711</name>
</gene>
<keyword evidence="5 6" id="KW-0472">Membrane</keyword>
<dbReference type="Pfam" id="PF06081">
    <property type="entry name" value="ArAE_1"/>
    <property type="match status" value="1"/>
</dbReference>
<feature type="transmembrane region" description="Helical" evidence="6">
    <location>
        <begin position="93"/>
        <end position="110"/>
    </location>
</feature>
<dbReference type="OrthoDB" id="1653617at2"/>
<name>A0A1T4NJV5_9FIRM</name>
<evidence type="ECO:0000313" key="7">
    <source>
        <dbReference type="EMBL" id="SJZ79405.1"/>
    </source>
</evidence>
<keyword evidence="8" id="KW-1185">Reference proteome</keyword>
<organism evidence="7 8">
    <name type="scientific">Garciella nitratireducens DSM 15102</name>
    <dbReference type="NCBI Taxonomy" id="1121911"/>
    <lineage>
        <taxon>Bacteria</taxon>
        <taxon>Bacillati</taxon>
        <taxon>Bacillota</taxon>
        <taxon>Clostridia</taxon>
        <taxon>Eubacteriales</taxon>
        <taxon>Eubacteriaceae</taxon>
        <taxon>Garciella</taxon>
    </lineage>
</organism>
<dbReference type="InterPro" id="IPR010343">
    <property type="entry name" value="ArAE_1"/>
</dbReference>